<evidence type="ECO:0000313" key="1">
    <source>
        <dbReference type="EMBL" id="KAI0060260.1"/>
    </source>
</evidence>
<gene>
    <name evidence="1" type="ORF">BV25DRAFT_1807780</name>
</gene>
<protein>
    <submittedName>
        <fullName evidence="1">Uncharacterized protein</fullName>
    </submittedName>
</protein>
<reference evidence="1" key="2">
    <citation type="journal article" date="2022" name="New Phytol.">
        <title>Evolutionary transition to the ectomycorrhizal habit in the genomes of a hyperdiverse lineage of mushroom-forming fungi.</title>
        <authorList>
            <person name="Looney B."/>
            <person name="Miyauchi S."/>
            <person name="Morin E."/>
            <person name="Drula E."/>
            <person name="Courty P.E."/>
            <person name="Kohler A."/>
            <person name="Kuo A."/>
            <person name="LaButti K."/>
            <person name="Pangilinan J."/>
            <person name="Lipzen A."/>
            <person name="Riley R."/>
            <person name="Andreopoulos W."/>
            <person name="He G."/>
            <person name="Johnson J."/>
            <person name="Nolan M."/>
            <person name="Tritt A."/>
            <person name="Barry K.W."/>
            <person name="Grigoriev I.V."/>
            <person name="Nagy L.G."/>
            <person name="Hibbett D."/>
            <person name="Henrissat B."/>
            <person name="Matheny P.B."/>
            <person name="Labbe J."/>
            <person name="Martin F.M."/>
        </authorList>
    </citation>
    <scope>NUCLEOTIDE SEQUENCE</scope>
    <source>
        <strain evidence="1">HHB10654</strain>
    </source>
</reference>
<sequence>MRDLAYPFPGQPQYNTIYTDDATRKLSDGVRRRCFNCCTTDTSTWRRSSLNLGKVLCNKCGLFERTHSRPRPAQFPHKRGPLATSNLKARASPTLPHAAPPPPYQSTHPSIAPLRARTEHGGTLPQIHSWIDAPAPPTARSPDGGQPRYTGAVAYRPQSP</sequence>
<dbReference type="Proteomes" id="UP000814140">
    <property type="component" value="Unassembled WGS sequence"/>
</dbReference>
<proteinExistence type="predicted"/>
<keyword evidence="2" id="KW-1185">Reference proteome</keyword>
<organism evidence="1 2">
    <name type="scientific">Artomyces pyxidatus</name>
    <dbReference type="NCBI Taxonomy" id="48021"/>
    <lineage>
        <taxon>Eukaryota</taxon>
        <taxon>Fungi</taxon>
        <taxon>Dikarya</taxon>
        <taxon>Basidiomycota</taxon>
        <taxon>Agaricomycotina</taxon>
        <taxon>Agaricomycetes</taxon>
        <taxon>Russulales</taxon>
        <taxon>Auriscalpiaceae</taxon>
        <taxon>Artomyces</taxon>
    </lineage>
</organism>
<reference evidence="1" key="1">
    <citation type="submission" date="2021-03" db="EMBL/GenBank/DDBJ databases">
        <authorList>
            <consortium name="DOE Joint Genome Institute"/>
            <person name="Ahrendt S."/>
            <person name="Looney B.P."/>
            <person name="Miyauchi S."/>
            <person name="Morin E."/>
            <person name="Drula E."/>
            <person name="Courty P.E."/>
            <person name="Chicoki N."/>
            <person name="Fauchery L."/>
            <person name="Kohler A."/>
            <person name="Kuo A."/>
            <person name="Labutti K."/>
            <person name="Pangilinan J."/>
            <person name="Lipzen A."/>
            <person name="Riley R."/>
            <person name="Andreopoulos W."/>
            <person name="He G."/>
            <person name="Johnson J."/>
            <person name="Barry K.W."/>
            <person name="Grigoriev I.V."/>
            <person name="Nagy L."/>
            <person name="Hibbett D."/>
            <person name="Henrissat B."/>
            <person name="Matheny P.B."/>
            <person name="Labbe J."/>
            <person name="Martin F."/>
        </authorList>
    </citation>
    <scope>NUCLEOTIDE SEQUENCE</scope>
    <source>
        <strain evidence="1">HHB10654</strain>
    </source>
</reference>
<evidence type="ECO:0000313" key="2">
    <source>
        <dbReference type="Proteomes" id="UP000814140"/>
    </source>
</evidence>
<accession>A0ACB8SUX7</accession>
<dbReference type="EMBL" id="MU277220">
    <property type="protein sequence ID" value="KAI0060260.1"/>
    <property type="molecule type" value="Genomic_DNA"/>
</dbReference>
<comment type="caution">
    <text evidence="1">The sequence shown here is derived from an EMBL/GenBank/DDBJ whole genome shotgun (WGS) entry which is preliminary data.</text>
</comment>
<name>A0ACB8SUX7_9AGAM</name>